<comment type="similarity">
    <text evidence="2">Belongs to the binding-protein-dependent transport system permease family. CysTW subfamily.</text>
</comment>
<evidence type="ECO:0000256" key="3">
    <source>
        <dbReference type="ARBA" id="ARBA00022448"/>
    </source>
</evidence>
<protein>
    <submittedName>
        <fullName evidence="10">Binding-protein-dependent transport systems inner membrane component</fullName>
    </submittedName>
</protein>
<organism evidence="10">
    <name type="scientific">Vecturithrix granuli</name>
    <dbReference type="NCBI Taxonomy" id="1499967"/>
    <lineage>
        <taxon>Bacteria</taxon>
        <taxon>Candidatus Moduliflexota</taxon>
        <taxon>Candidatus Vecturitrichia</taxon>
        <taxon>Candidatus Vecturitrichales</taxon>
        <taxon>Candidatus Vecturitrichaceae</taxon>
        <taxon>Candidatus Vecturithrix</taxon>
    </lineage>
</organism>
<dbReference type="EMBL" id="DF820466">
    <property type="protein sequence ID" value="GAK57592.1"/>
    <property type="molecule type" value="Genomic_DNA"/>
</dbReference>
<dbReference type="PANTHER" id="PTHR42929:SF1">
    <property type="entry name" value="INNER MEMBRANE ABC TRANSPORTER PERMEASE PROTEIN YDCU-RELATED"/>
    <property type="match status" value="1"/>
</dbReference>
<dbReference type="Gene3D" id="1.10.3720.10">
    <property type="entry name" value="MetI-like"/>
    <property type="match status" value="1"/>
</dbReference>
<gene>
    <name evidence="10" type="ORF">U27_04559</name>
</gene>
<dbReference type="Proteomes" id="UP000030661">
    <property type="component" value="Unassembled WGS sequence"/>
</dbReference>
<comment type="subcellular location">
    <subcellularLocation>
        <location evidence="1 8">Cell membrane</location>
        <topology evidence="1 8">Multi-pass membrane protein</topology>
    </subcellularLocation>
</comment>
<dbReference type="HOGENOM" id="CLU_016047_18_6_0"/>
<evidence type="ECO:0000313" key="10">
    <source>
        <dbReference type="EMBL" id="GAK57592.1"/>
    </source>
</evidence>
<dbReference type="CDD" id="cd06261">
    <property type="entry name" value="TM_PBP2"/>
    <property type="match status" value="1"/>
</dbReference>
<dbReference type="AlphaFoldDB" id="A0A081BZ37"/>
<feature type="transmembrane region" description="Helical" evidence="8">
    <location>
        <begin position="65"/>
        <end position="87"/>
    </location>
</feature>
<dbReference type="Pfam" id="PF00528">
    <property type="entry name" value="BPD_transp_1"/>
    <property type="match status" value="1"/>
</dbReference>
<dbReference type="InterPro" id="IPR000515">
    <property type="entry name" value="MetI-like"/>
</dbReference>
<evidence type="ECO:0000259" key="9">
    <source>
        <dbReference type="PROSITE" id="PS50928"/>
    </source>
</evidence>
<feature type="transmembrane region" description="Helical" evidence="8">
    <location>
        <begin position="12"/>
        <end position="38"/>
    </location>
</feature>
<evidence type="ECO:0000256" key="1">
    <source>
        <dbReference type="ARBA" id="ARBA00004651"/>
    </source>
</evidence>
<dbReference type="GO" id="GO:0005886">
    <property type="term" value="C:plasma membrane"/>
    <property type="evidence" value="ECO:0007669"/>
    <property type="project" value="UniProtKB-SubCell"/>
</dbReference>
<proteinExistence type="inferred from homology"/>
<dbReference type="SUPFAM" id="SSF161098">
    <property type="entry name" value="MetI-like"/>
    <property type="match status" value="1"/>
</dbReference>
<keyword evidence="11" id="KW-1185">Reference proteome</keyword>
<dbReference type="GO" id="GO:0055085">
    <property type="term" value="P:transmembrane transport"/>
    <property type="evidence" value="ECO:0007669"/>
    <property type="project" value="InterPro"/>
</dbReference>
<dbReference type="InterPro" id="IPR035906">
    <property type="entry name" value="MetI-like_sf"/>
</dbReference>
<dbReference type="STRING" id="1499967.U27_04559"/>
<keyword evidence="4" id="KW-1003">Cell membrane</keyword>
<evidence type="ECO:0000313" key="11">
    <source>
        <dbReference type="Proteomes" id="UP000030661"/>
    </source>
</evidence>
<feature type="transmembrane region" description="Helical" evidence="8">
    <location>
        <begin position="96"/>
        <end position="121"/>
    </location>
</feature>
<reference evidence="10" key="1">
    <citation type="journal article" date="2015" name="PeerJ">
        <title>First genomic representation of candidate bacterial phylum KSB3 points to enhanced environmental sensing as a trigger of wastewater bulking.</title>
        <authorList>
            <person name="Sekiguchi Y."/>
            <person name="Ohashi A."/>
            <person name="Parks D.H."/>
            <person name="Yamauchi T."/>
            <person name="Tyson G.W."/>
            <person name="Hugenholtz P."/>
        </authorList>
    </citation>
    <scope>NUCLEOTIDE SEQUENCE [LARGE SCALE GENOMIC DNA]</scope>
</reference>
<keyword evidence="6 8" id="KW-1133">Transmembrane helix</keyword>
<evidence type="ECO:0000256" key="2">
    <source>
        <dbReference type="ARBA" id="ARBA00007069"/>
    </source>
</evidence>
<name>A0A081BZ37_VECG1</name>
<dbReference type="PROSITE" id="PS50928">
    <property type="entry name" value="ABC_TM1"/>
    <property type="match status" value="1"/>
</dbReference>
<accession>A0A081BZ37</accession>
<evidence type="ECO:0000256" key="4">
    <source>
        <dbReference type="ARBA" id="ARBA00022475"/>
    </source>
</evidence>
<evidence type="ECO:0000256" key="7">
    <source>
        <dbReference type="ARBA" id="ARBA00023136"/>
    </source>
</evidence>
<feature type="transmembrane region" description="Helical" evidence="8">
    <location>
        <begin position="141"/>
        <end position="160"/>
    </location>
</feature>
<sequence>MKKYAAHTTYWLLLPLILLLLFFFVFPLLMVFLGSFYVEGEGFTLRYYAETLFESVNVNALKNSFVLALTTTLLGVISGGILSYLIFRLGERGKNVLLSLVSVPLSFSGLVIAYAFIITFGSSGTFTLLLAKVLQQDPANLSAYLYTWKGLVLAYLYFLIPRMILTMMAAWTNLDWSLIEAAESLGAGWGRILSKVIIPAIGPSLLAGSALLFAVAMGAFGTAFALVGTGVNILPLLIYTQVSDVSYNLSLANALSVMLTVVTTLLIYGYQRMFVR</sequence>
<evidence type="ECO:0000256" key="5">
    <source>
        <dbReference type="ARBA" id="ARBA00022692"/>
    </source>
</evidence>
<keyword evidence="5 8" id="KW-0812">Transmembrane</keyword>
<keyword evidence="3 8" id="KW-0813">Transport</keyword>
<feature type="transmembrane region" description="Helical" evidence="8">
    <location>
        <begin position="205"/>
        <end position="227"/>
    </location>
</feature>
<feature type="domain" description="ABC transmembrane type-1" evidence="9">
    <location>
        <begin position="61"/>
        <end position="268"/>
    </location>
</feature>
<dbReference type="eggNOG" id="COG1176">
    <property type="taxonomic scope" value="Bacteria"/>
</dbReference>
<evidence type="ECO:0000256" key="8">
    <source>
        <dbReference type="RuleBase" id="RU363032"/>
    </source>
</evidence>
<keyword evidence="7 8" id="KW-0472">Membrane</keyword>
<evidence type="ECO:0000256" key="6">
    <source>
        <dbReference type="ARBA" id="ARBA00022989"/>
    </source>
</evidence>
<feature type="transmembrane region" description="Helical" evidence="8">
    <location>
        <begin position="247"/>
        <end position="270"/>
    </location>
</feature>
<dbReference type="PANTHER" id="PTHR42929">
    <property type="entry name" value="INNER MEMBRANE ABC TRANSPORTER PERMEASE PROTEIN YDCU-RELATED-RELATED"/>
    <property type="match status" value="1"/>
</dbReference>